<dbReference type="SMART" id="SM00355">
    <property type="entry name" value="ZnF_C2H2"/>
    <property type="match status" value="2"/>
</dbReference>
<dbReference type="AlphaFoldDB" id="A0AAE0MH52"/>
<keyword evidence="4" id="KW-1185">Reference proteome</keyword>
<protein>
    <recommendedName>
        <fullName evidence="2">C2H2-type domain-containing protein</fullName>
    </recommendedName>
</protein>
<feature type="compositionally biased region" description="Polar residues" evidence="1">
    <location>
        <begin position="50"/>
        <end position="60"/>
    </location>
</feature>
<sequence length="467" mass="53495">MSSYWYSNEYSSADLGDQAHLDGEVYGSSSMARSYTATSSNSTGSSYSNPILSPTISHYSKPSEPDLSVYGSSSMVRSYTATSSDSAGSSYSNAILSPAVSQYPEHLDTDFSTYGKSEDQGYFASIGAQHSGFEYEQPEYQRLESQQDEKSALLFSPVLEAYQPAPGPVQPLFDGAQPPSPSTPTEEWIRKMECIARELVSDASIQILGNHKRPSLRLITNKAVEDAKRQIRKRTPNAPTREAIQEVLYRTLYCTFTDPEKAYTDTSMALYEAAYQLQLRVEGPEASDISYYAIMAVLDQLRKQLQQESAELTAWQQLQQKLPESIASPREKEKSVVCLVPDCRQKPFSRQADLDRHYKQVHLEEDKKIKFKCDYRKCNRHEAPFYRQDHFRDHLREYHKEDILRRGKSEDVKWWQDRQYALEQDWWRCNGNGCFNRVQIAVSGFECSCGSQCEAERQKRRLPYLQR</sequence>
<evidence type="ECO:0000313" key="3">
    <source>
        <dbReference type="EMBL" id="KAK3332431.1"/>
    </source>
</evidence>
<dbReference type="Proteomes" id="UP001286456">
    <property type="component" value="Unassembled WGS sequence"/>
</dbReference>
<feature type="domain" description="C2H2-type" evidence="2">
    <location>
        <begin position="371"/>
        <end position="399"/>
    </location>
</feature>
<dbReference type="InterPro" id="IPR013087">
    <property type="entry name" value="Znf_C2H2_type"/>
</dbReference>
<evidence type="ECO:0000256" key="1">
    <source>
        <dbReference type="SAM" id="MobiDB-lite"/>
    </source>
</evidence>
<proteinExistence type="predicted"/>
<evidence type="ECO:0000313" key="4">
    <source>
        <dbReference type="Proteomes" id="UP001286456"/>
    </source>
</evidence>
<gene>
    <name evidence="3" type="ORF">B0T19DRAFT_103152</name>
</gene>
<organism evidence="3 4">
    <name type="scientific">Cercophora scortea</name>
    <dbReference type="NCBI Taxonomy" id="314031"/>
    <lineage>
        <taxon>Eukaryota</taxon>
        <taxon>Fungi</taxon>
        <taxon>Dikarya</taxon>
        <taxon>Ascomycota</taxon>
        <taxon>Pezizomycotina</taxon>
        <taxon>Sordariomycetes</taxon>
        <taxon>Sordariomycetidae</taxon>
        <taxon>Sordariales</taxon>
        <taxon>Lasiosphaeriaceae</taxon>
        <taxon>Cercophora</taxon>
    </lineage>
</organism>
<feature type="region of interest" description="Disordered" evidence="1">
    <location>
        <begin position="32"/>
        <end position="64"/>
    </location>
</feature>
<comment type="caution">
    <text evidence="3">The sequence shown here is derived from an EMBL/GenBank/DDBJ whole genome shotgun (WGS) entry which is preliminary data.</text>
</comment>
<dbReference type="EMBL" id="JAUEPO010000002">
    <property type="protein sequence ID" value="KAK3332431.1"/>
    <property type="molecule type" value="Genomic_DNA"/>
</dbReference>
<reference evidence="3" key="2">
    <citation type="submission" date="2023-06" db="EMBL/GenBank/DDBJ databases">
        <authorList>
            <consortium name="Lawrence Berkeley National Laboratory"/>
            <person name="Haridas S."/>
            <person name="Hensen N."/>
            <person name="Bonometti L."/>
            <person name="Westerberg I."/>
            <person name="Brannstrom I.O."/>
            <person name="Guillou S."/>
            <person name="Cros-Aarteil S."/>
            <person name="Calhoun S."/>
            <person name="Kuo A."/>
            <person name="Mondo S."/>
            <person name="Pangilinan J."/>
            <person name="Riley R."/>
            <person name="Labutti K."/>
            <person name="Andreopoulos B."/>
            <person name="Lipzen A."/>
            <person name="Chen C."/>
            <person name="Yanf M."/>
            <person name="Daum C."/>
            <person name="Ng V."/>
            <person name="Clum A."/>
            <person name="Steindorff A."/>
            <person name="Ohm R."/>
            <person name="Martin F."/>
            <person name="Silar P."/>
            <person name="Natvig D."/>
            <person name="Lalanne C."/>
            <person name="Gautier V."/>
            <person name="Ament-Velasquez S.L."/>
            <person name="Kruys A."/>
            <person name="Hutchinson M.I."/>
            <person name="Powell A.J."/>
            <person name="Barry K."/>
            <person name="Miller A.N."/>
            <person name="Grigoriev I.V."/>
            <person name="Debuchy R."/>
            <person name="Gladieux P."/>
            <person name="Thoren M.H."/>
            <person name="Johannesson H."/>
        </authorList>
    </citation>
    <scope>NUCLEOTIDE SEQUENCE</scope>
    <source>
        <strain evidence="3">SMH4131-1</strain>
    </source>
</reference>
<feature type="compositionally biased region" description="Low complexity" evidence="1">
    <location>
        <begin position="34"/>
        <end position="49"/>
    </location>
</feature>
<evidence type="ECO:0000259" key="2">
    <source>
        <dbReference type="SMART" id="SM00355"/>
    </source>
</evidence>
<reference evidence="3" key="1">
    <citation type="journal article" date="2023" name="Mol. Phylogenet. Evol.">
        <title>Genome-scale phylogeny and comparative genomics of the fungal order Sordariales.</title>
        <authorList>
            <person name="Hensen N."/>
            <person name="Bonometti L."/>
            <person name="Westerberg I."/>
            <person name="Brannstrom I.O."/>
            <person name="Guillou S."/>
            <person name="Cros-Aarteil S."/>
            <person name="Calhoun S."/>
            <person name="Haridas S."/>
            <person name="Kuo A."/>
            <person name="Mondo S."/>
            <person name="Pangilinan J."/>
            <person name="Riley R."/>
            <person name="LaButti K."/>
            <person name="Andreopoulos B."/>
            <person name="Lipzen A."/>
            <person name="Chen C."/>
            <person name="Yan M."/>
            <person name="Daum C."/>
            <person name="Ng V."/>
            <person name="Clum A."/>
            <person name="Steindorff A."/>
            <person name="Ohm R.A."/>
            <person name="Martin F."/>
            <person name="Silar P."/>
            <person name="Natvig D.O."/>
            <person name="Lalanne C."/>
            <person name="Gautier V."/>
            <person name="Ament-Velasquez S.L."/>
            <person name="Kruys A."/>
            <person name="Hutchinson M.I."/>
            <person name="Powell A.J."/>
            <person name="Barry K."/>
            <person name="Miller A.N."/>
            <person name="Grigoriev I.V."/>
            <person name="Debuchy R."/>
            <person name="Gladieux P."/>
            <person name="Hiltunen Thoren M."/>
            <person name="Johannesson H."/>
        </authorList>
    </citation>
    <scope>NUCLEOTIDE SEQUENCE</scope>
    <source>
        <strain evidence="3">SMH4131-1</strain>
    </source>
</reference>
<dbReference type="Gene3D" id="3.30.160.60">
    <property type="entry name" value="Classic Zinc Finger"/>
    <property type="match status" value="1"/>
</dbReference>
<accession>A0AAE0MH52</accession>
<feature type="domain" description="C2H2-type" evidence="2">
    <location>
        <begin position="336"/>
        <end position="362"/>
    </location>
</feature>
<name>A0AAE0MH52_9PEZI</name>